<dbReference type="EMBL" id="ML208276">
    <property type="protein sequence ID" value="TFK73420.1"/>
    <property type="molecule type" value="Genomic_DNA"/>
</dbReference>
<reference evidence="1 2" key="1">
    <citation type="journal article" date="2019" name="Nat. Ecol. Evol.">
        <title>Megaphylogeny resolves global patterns of mushroom evolution.</title>
        <authorList>
            <person name="Varga T."/>
            <person name="Krizsan K."/>
            <person name="Foldi C."/>
            <person name="Dima B."/>
            <person name="Sanchez-Garcia M."/>
            <person name="Sanchez-Ramirez S."/>
            <person name="Szollosi G.J."/>
            <person name="Szarkandi J.G."/>
            <person name="Papp V."/>
            <person name="Albert L."/>
            <person name="Andreopoulos W."/>
            <person name="Angelini C."/>
            <person name="Antonin V."/>
            <person name="Barry K.W."/>
            <person name="Bougher N.L."/>
            <person name="Buchanan P."/>
            <person name="Buyck B."/>
            <person name="Bense V."/>
            <person name="Catcheside P."/>
            <person name="Chovatia M."/>
            <person name="Cooper J."/>
            <person name="Damon W."/>
            <person name="Desjardin D."/>
            <person name="Finy P."/>
            <person name="Geml J."/>
            <person name="Haridas S."/>
            <person name="Hughes K."/>
            <person name="Justo A."/>
            <person name="Karasinski D."/>
            <person name="Kautmanova I."/>
            <person name="Kiss B."/>
            <person name="Kocsube S."/>
            <person name="Kotiranta H."/>
            <person name="LaButti K.M."/>
            <person name="Lechner B.E."/>
            <person name="Liimatainen K."/>
            <person name="Lipzen A."/>
            <person name="Lukacs Z."/>
            <person name="Mihaltcheva S."/>
            <person name="Morgado L.N."/>
            <person name="Niskanen T."/>
            <person name="Noordeloos M.E."/>
            <person name="Ohm R.A."/>
            <person name="Ortiz-Santana B."/>
            <person name="Ovrebo C."/>
            <person name="Racz N."/>
            <person name="Riley R."/>
            <person name="Savchenko A."/>
            <person name="Shiryaev A."/>
            <person name="Soop K."/>
            <person name="Spirin V."/>
            <person name="Szebenyi C."/>
            <person name="Tomsovsky M."/>
            <person name="Tulloss R.E."/>
            <person name="Uehling J."/>
            <person name="Grigoriev I.V."/>
            <person name="Vagvolgyi C."/>
            <person name="Papp T."/>
            <person name="Martin F.M."/>
            <person name="Miettinen O."/>
            <person name="Hibbett D.S."/>
            <person name="Nagy L.G."/>
        </authorList>
    </citation>
    <scope>NUCLEOTIDE SEQUENCE [LARGE SCALE GENOMIC DNA]</scope>
    <source>
        <strain evidence="1 2">NL-1719</strain>
    </source>
</reference>
<organism evidence="1 2">
    <name type="scientific">Pluteus cervinus</name>
    <dbReference type="NCBI Taxonomy" id="181527"/>
    <lineage>
        <taxon>Eukaryota</taxon>
        <taxon>Fungi</taxon>
        <taxon>Dikarya</taxon>
        <taxon>Basidiomycota</taxon>
        <taxon>Agaricomycotina</taxon>
        <taxon>Agaricomycetes</taxon>
        <taxon>Agaricomycetidae</taxon>
        <taxon>Agaricales</taxon>
        <taxon>Pluteineae</taxon>
        <taxon>Pluteaceae</taxon>
        <taxon>Pluteus</taxon>
    </lineage>
</organism>
<accession>A0ACD3B5N5</accession>
<proteinExistence type="predicted"/>
<keyword evidence="2" id="KW-1185">Reference proteome</keyword>
<protein>
    <submittedName>
        <fullName evidence="1">Uncharacterized protein</fullName>
    </submittedName>
</protein>
<evidence type="ECO:0000313" key="1">
    <source>
        <dbReference type="EMBL" id="TFK73420.1"/>
    </source>
</evidence>
<sequence length="375" mass="39578">MTEQPKTGQPSTTPPEPQYVPVVPYPQGYNGAYPPVPHPGFPTFFAYPPNPDGSHPENGQNGGPPPHYMLFPPPPPGMPGMPGMVYAFPPGAGFTVPPPPQAAPNNNNKPKRKQVKMACTNCAQACKRCDETRPCERCVKYGLSESCIDGQRKERKKGIKRGPYRRKVKVPDGADRSEGEWTQGAPPIATPATTAAAIHAVAQFTTPEGYALYYPPGPYMPHPHDGQEGSPSHPNGHPLMPLFVHPGGFPPYPYAPPGMFPSPPHPAQAAQPPAATAQPAQTISPVDASKKPDETNGTTNGTTPAATPVVEAITTTTKKRSRASKGGESKSKRSKNAKGKEKEDEASKKGGAPATNGATVNGDHEEGDGVESTDG</sequence>
<evidence type="ECO:0000313" key="2">
    <source>
        <dbReference type="Proteomes" id="UP000308600"/>
    </source>
</evidence>
<dbReference type="Proteomes" id="UP000308600">
    <property type="component" value="Unassembled WGS sequence"/>
</dbReference>
<name>A0ACD3B5N5_9AGAR</name>
<gene>
    <name evidence="1" type="ORF">BDN72DRAFT_834832</name>
</gene>